<protein>
    <submittedName>
        <fullName evidence="2">Uncharacterized protein</fullName>
    </submittedName>
</protein>
<evidence type="ECO:0000313" key="3">
    <source>
        <dbReference type="Proteomes" id="UP001250214"/>
    </source>
</evidence>
<proteinExistence type="predicted"/>
<keyword evidence="3" id="KW-1185">Reference proteome</keyword>
<reference evidence="3" key="1">
    <citation type="submission" date="2023-07" db="EMBL/GenBank/DDBJ databases">
        <title>Novel species in the genus Lipingzhangella isolated from Sambhar Salt Lake.</title>
        <authorList>
            <person name="Jiya N."/>
            <person name="Kajale S."/>
            <person name="Sharma A."/>
        </authorList>
    </citation>
    <scope>NUCLEOTIDE SEQUENCE [LARGE SCALE GENOMIC DNA]</scope>
    <source>
        <strain evidence="3">LS1_29</strain>
    </source>
</reference>
<name>A0ABU2HB96_9ACTN</name>
<dbReference type="RefSeq" id="WP_310914202.1">
    <property type="nucleotide sequence ID" value="NZ_JAVLVT010000017.1"/>
</dbReference>
<evidence type="ECO:0000313" key="2">
    <source>
        <dbReference type="EMBL" id="MDS1272606.1"/>
    </source>
</evidence>
<organism evidence="2 3">
    <name type="scientific">Lipingzhangella rawalii</name>
    <dbReference type="NCBI Taxonomy" id="2055835"/>
    <lineage>
        <taxon>Bacteria</taxon>
        <taxon>Bacillati</taxon>
        <taxon>Actinomycetota</taxon>
        <taxon>Actinomycetes</taxon>
        <taxon>Streptosporangiales</taxon>
        <taxon>Nocardiopsidaceae</taxon>
        <taxon>Lipingzhangella</taxon>
    </lineage>
</organism>
<gene>
    <name evidence="2" type="ORF">RIF23_20165</name>
</gene>
<comment type="caution">
    <text evidence="2">The sequence shown here is derived from an EMBL/GenBank/DDBJ whole genome shotgun (WGS) entry which is preliminary data.</text>
</comment>
<evidence type="ECO:0000256" key="1">
    <source>
        <dbReference type="SAM" id="MobiDB-lite"/>
    </source>
</evidence>
<dbReference type="Proteomes" id="UP001250214">
    <property type="component" value="Unassembled WGS sequence"/>
</dbReference>
<dbReference type="EMBL" id="JAVLVT010000017">
    <property type="protein sequence ID" value="MDS1272606.1"/>
    <property type="molecule type" value="Genomic_DNA"/>
</dbReference>
<accession>A0ABU2HB96</accession>
<feature type="region of interest" description="Disordered" evidence="1">
    <location>
        <begin position="173"/>
        <end position="218"/>
    </location>
</feature>
<sequence length="413" mass="44678">MEYRLTAELVPPEGTPHLDELQRYGVAALLGEWLDRVATVEGPDGVEITPYDHEVDTRSERAVVRLLVDAPALEFAENGAAALLQEILERTEHMSGWRVGKCAVTVTDAELAEAVSGEETSGRVDAYAGQLAAGSEEPVPTEVRTEQRRRLLARAAELTAFSADVFRPGTAEAHVEDPTNSAAEPAEHRHDPQAAATEDTDRSEEAADYPEAAEDGNRTVVTSEDIRLAAGALIHCAGILTEELFADLSSLEEPDTFDEPVDVELTAADHEVMFVLHDLPVRYRHLYGSTFAKRFLVASVTVFTRLTDPAWQTPRCTAEALALHLLVENATTLLIGQAGVPAPVTRSMLAGFSAAAFVDRSHEALFWRGLDGTETGADAPGSAGEAEERVVHGWFQPYGEKPGHPYYDLGESG</sequence>